<evidence type="ECO:0000256" key="4">
    <source>
        <dbReference type="ARBA" id="ARBA00022980"/>
    </source>
</evidence>
<name>A0A2M7Z7G1_9BACT</name>
<dbReference type="Pfam" id="PF00297">
    <property type="entry name" value="Ribosomal_L3"/>
    <property type="match status" value="1"/>
</dbReference>
<dbReference type="HAMAP" id="MF_01325_B">
    <property type="entry name" value="Ribosomal_uL3_B"/>
    <property type="match status" value="1"/>
</dbReference>
<keyword evidence="5 7" id="KW-0687">Ribonucleoprotein</keyword>
<protein>
    <recommendedName>
        <fullName evidence="6 7">Large ribosomal subunit protein uL3</fullName>
    </recommendedName>
</protein>
<dbReference type="InterPro" id="IPR019927">
    <property type="entry name" value="Ribosomal_uL3_bac/org-type"/>
</dbReference>
<evidence type="ECO:0000256" key="2">
    <source>
        <dbReference type="ARBA" id="ARBA00022730"/>
    </source>
</evidence>
<reference evidence="9" key="1">
    <citation type="submission" date="2017-09" db="EMBL/GenBank/DDBJ databases">
        <title>Depth-based differentiation of microbial function through sediment-hosted aquifers and enrichment of novel symbionts in the deep terrestrial subsurface.</title>
        <authorList>
            <person name="Probst A.J."/>
            <person name="Ladd B."/>
            <person name="Jarett J.K."/>
            <person name="Geller-Mcgrath D.E."/>
            <person name="Sieber C.M.K."/>
            <person name="Emerson J.B."/>
            <person name="Anantharaman K."/>
            <person name="Thomas B.C."/>
            <person name="Malmstrom R."/>
            <person name="Stieglmeier M."/>
            <person name="Klingl A."/>
            <person name="Woyke T."/>
            <person name="Ryan C.M."/>
            <person name="Banfield J.F."/>
        </authorList>
    </citation>
    <scope>NUCLEOTIDE SEQUENCE [LARGE SCALE GENOMIC DNA]</scope>
</reference>
<dbReference type="NCBIfam" id="TIGR03625">
    <property type="entry name" value="L3_bact"/>
    <property type="match status" value="1"/>
</dbReference>
<accession>A0A2M7Z7G1</accession>
<dbReference type="PANTHER" id="PTHR11229">
    <property type="entry name" value="50S RIBOSOMAL PROTEIN L3"/>
    <property type="match status" value="1"/>
</dbReference>
<evidence type="ECO:0000313" key="9">
    <source>
        <dbReference type="Proteomes" id="UP000230843"/>
    </source>
</evidence>
<dbReference type="InterPro" id="IPR000597">
    <property type="entry name" value="Ribosomal_uL3"/>
</dbReference>
<comment type="similarity">
    <text evidence="1 7">Belongs to the universal ribosomal protein uL3 family.</text>
</comment>
<dbReference type="AlphaFoldDB" id="A0A2M7Z7G1"/>
<keyword evidence="4 7" id="KW-0689">Ribosomal protein</keyword>
<dbReference type="EMBL" id="PFVJ01000016">
    <property type="protein sequence ID" value="PJA90273.1"/>
    <property type="molecule type" value="Genomic_DNA"/>
</dbReference>
<dbReference type="GO" id="GO:0006412">
    <property type="term" value="P:translation"/>
    <property type="evidence" value="ECO:0007669"/>
    <property type="project" value="UniProtKB-UniRule"/>
</dbReference>
<keyword evidence="3 7" id="KW-0694">RNA-binding</keyword>
<dbReference type="FunFam" id="2.40.30.10:FF:000004">
    <property type="entry name" value="50S ribosomal protein L3"/>
    <property type="match status" value="1"/>
</dbReference>
<comment type="function">
    <text evidence="7">One of the primary rRNA binding proteins, it binds directly near the 3'-end of the 23S rRNA, where it nucleates assembly of the 50S subunit.</text>
</comment>
<evidence type="ECO:0000256" key="3">
    <source>
        <dbReference type="ARBA" id="ARBA00022884"/>
    </source>
</evidence>
<dbReference type="SUPFAM" id="SSF50447">
    <property type="entry name" value="Translation proteins"/>
    <property type="match status" value="1"/>
</dbReference>
<dbReference type="InterPro" id="IPR009000">
    <property type="entry name" value="Transl_B-barrel_sf"/>
</dbReference>
<dbReference type="Gene3D" id="2.40.30.10">
    <property type="entry name" value="Translation factors"/>
    <property type="match status" value="1"/>
</dbReference>
<dbReference type="GO" id="GO:0003735">
    <property type="term" value="F:structural constituent of ribosome"/>
    <property type="evidence" value="ECO:0007669"/>
    <property type="project" value="UniProtKB-UniRule"/>
</dbReference>
<evidence type="ECO:0000256" key="6">
    <source>
        <dbReference type="ARBA" id="ARBA00035243"/>
    </source>
</evidence>
<evidence type="ECO:0000256" key="7">
    <source>
        <dbReference type="HAMAP-Rule" id="MF_01325"/>
    </source>
</evidence>
<evidence type="ECO:0000256" key="5">
    <source>
        <dbReference type="ARBA" id="ARBA00023274"/>
    </source>
</evidence>
<dbReference type="Proteomes" id="UP000230843">
    <property type="component" value="Unassembled WGS sequence"/>
</dbReference>
<proteinExistence type="inferred from homology"/>
<keyword evidence="2 7" id="KW-0699">rRNA-binding</keyword>
<gene>
    <name evidence="7" type="primary">rplC</name>
    <name evidence="8" type="ORF">CO137_00640</name>
</gene>
<dbReference type="GO" id="GO:0022625">
    <property type="term" value="C:cytosolic large ribosomal subunit"/>
    <property type="evidence" value="ECO:0007669"/>
    <property type="project" value="TreeGrafter"/>
</dbReference>
<dbReference type="GO" id="GO:0019843">
    <property type="term" value="F:rRNA binding"/>
    <property type="evidence" value="ECO:0007669"/>
    <property type="project" value="UniProtKB-UniRule"/>
</dbReference>
<comment type="caution">
    <text evidence="8">The sequence shown here is derived from an EMBL/GenBank/DDBJ whole genome shotgun (WGS) entry which is preliminary data.</text>
</comment>
<dbReference type="PANTHER" id="PTHR11229:SF16">
    <property type="entry name" value="LARGE RIBOSOMAL SUBUNIT PROTEIN UL3C"/>
    <property type="match status" value="1"/>
</dbReference>
<sequence length="280" mass="30655">MMKFILGKKLGMTQIFREDGRVVPVTKVQAGPCVITKVKTVKSDGLNAVQIGYGDKKLFRLNKAEQGQLKGLPALRFKKDFRVDEDSTLKFGDYFTVSTFVAGEKVKVTGTSKGRGFQGVVKRYSFRGSPASHGHKDQLRMPGSIGATGPARVFKGTRMGGHMGDTQITIENLEIVEINLETNELLIKGAVPGARNGLIWISTIKGTVVPEKNLLEKEDISTETITESELSSNEVVEEEKEIIETPVVEDAGENIIEEGVIEEINNEEASAEVEADKENN</sequence>
<evidence type="ECO:0000256" key="1">
    <source>
        <dbReference type="ARBA" id="ARBA00006540"/>
    </source>
</evidence>
<dbReference type="Gene3D" id="3.30.160.810">
    <property type="match status" value="1"/>
</dbReference>
<evidence type="ECO:0000313" key="8">
    <source>
        <dbReference type="EMBL" id="PJA90273.1"/>
    </source>
</evidence>
<comment type="subunit">
    <text evidence="7">Part of the 50S ribosomal subunit. Forms a cluster with proteins L14 and L19.</text>
</comment>
<organism evidence="8 9">
    <name type="scientific">Candidatus Magasanikbacteria bacterium CG_4_9_14_3_um_filter_32_9</name>
    <dbReference type="NCBI Taxonomy" id="1974644"/>
    <lineage>
        <taxon>Bacteria</taxon>
        <taxon>Candidatus Magasanikiibacteriota</taxon>
    </lineage>
</organism>